<dbReference type="Pfam" id="PF13912">
    <property type="entry name" value="zf-C2H2_6"/>
    <property type="match status" value="1"/>
</dbReference>
<feature type="domain" description="C2H2-type" evidence="9">
    <location>
        <begin position="444"/>
        <end position="469"/>
    </location>
</feature>
<feature type="domain" description="C2H2-type" evidence="9">
    <location>
        <begin position="482"/>
        <end position="518"/>
    </location>
</feature>
<dbReference type="Gene3D" id="3.30.160.60">
    <property type="entry name" value="Classic Zinc Finger"/>
    <property type="match status" value="2"/>
</dbReference>
<evidence type="ECO:0000256" key="8">
    <source>
        <dbReference type="SAM" id="MobiDB-lite"/>
    </source>
</evidence>
<dbReference type="SUPFAM" id="SSF57667">
    <property type="entry name" value="beta-beta-alpha zinc fingers"/>
    <property type="match status" value="2"/>
</dbReference>
<keyword evidence="5" id="KW-0862">Zinc</keyword>
<organism evidence="10 11">
    <name type="scientific">Neolecta irregularis (strain DAH-3)</name>
    <dbReference type="NCBI Taxonomy" id="1198029"/>
    <lineage>
        <taxon>Eukaryota</taxon>
        <taxon>Fungi</taxon>
        <taxon>Dikarya</taxon>
        <taxon>Ascomycota</taxon>
        <taxon>Taphrinomycotina</taxon>
        <taxon>Neolectales</taxon>
        <taxon>Neolectaceae</taxon>
        <taxon>Neolecta</taxon>
    </lineage>
</organism>
<proteinExistence type="predicted"/>
<keyword evidence="3" id="KW-0677">Repeat</keyword>
<accession>A0A1U7LT51</accession>
<comment type="caution">
    <text evidence="10">The sequence shown here is derived from an EMBL/GenBank/DDBJ whole genome shotgun (WGS) entry which is preliminary data.</text>
</comment>
<sequence length="557" mass="63009">MTAIFGYNLADNTQIYSQLRLNSLLLLPHCMFQPDAEIRRQHRHQHQHQQHKTSPGISKPASCFDPHSQKTPHRQNIAKNYQNHLLKQRFCLQDDDSKFPVVVDGSEYVPPGFQNFPYDSQLKEIAQKKRHWSQTCRQSFELTPYFNSLDEIFPGTQYAVRQVMSSPRSSPVLSHQTLSASQQSPSLSDAQYPISTMNPYALDKSHHDEPPLHPVKFRRSFTDAAVDELYDSQQSSTRTSPANSIVGGICTTFPTLMTDALSQRSILPQTSTQDLWQADNSFQEHPSLHPFRDSLENDRTTVSPRDAFQPLDDEMETIPTDPLFDQSTGEALCFRECPNSKILKNIQCSSENNLDDHSYYHLTQSLPVCNPGHPSIFRKGTIPQSSPGMLYTAISEEVAGQSSRSREPSPSFSSESSSDSDFNPGGRSFSGPRTRPAQAEQNAYACTECPRRFSRPTSLAGHRRTHRGEILAAPTVRATADNVCDKINPLTGTCCNLPFSRPYDLYRHQETIHSDQRPVHRCEICNDGKRFSRQDALTRHRRVKHGISSRRGRGKHS</sequence>
<evidence type="ECO:0000256" key="6">
    <source>
        <dbReference type="ARBA" id="ARBA00023242"/>
    </source>
</evidence>
<dbReference type="STRING" id="1198029.A0A1U7LT51"/>
<dbReference type="PANTHER" id="PTHR16515:SF49">
    <property type="entry name" value="GASTRULA ZINC FINGER PROTEIN XLCGF49.1-LIKE-RELATED"/>
    <property type="match status" value="1"/>
</dbReference>
<comment type="subcellular location">
    <subcellularLocation>
        <location evidence="1">Nucleus</location>
    </subcellularLocation>
</comment>
<dbReference type="GO" id="GO:0008270">
    <property type="term" value="F:zinc ion binding"/>
    <property type="evidence" value="ECO:0007669"/>
    <property type="project" value="UniProtKB-KW"/>
</dbReference>
<evidence type="ECO:0000256" key="4">
    <source>
        <dbReference type="ARBA" id="ARBA00022771"/>
    </source>
</evidence>
<dbReference type="PROSITE" id="PS50157">
    <property type="entry name" value="ZINC_FINGER_C2H2_2"/>
    <property type="match status" value="2"/>
</dbReference>
<reference evidence="10 11" key="1">
    <citation type="submission" date="2016-04" db="EMBL/GenBank/DDBJ databases">
        <title>Evolutionary innovation and constraint leading to complex multicellularity in the Ascomycota.</title>
        <authorList>
            <person name="Cisse O."/>
            <person name="Nguyen A."/>
            <person name="Hewitt D.A."/>
            <person name="Jedd G."/>
            <person name="Stajich J.E."/>
        </authorList>
    </citation>
    <scope>NUCLEOTIDE SEQUENCE [LARGE SCALE GENOMIC DNA]</scope>
    <source>
        <strain evidence="10 11">DAH-3</strain>
    </source>
</reference>
<evidence type="ECO:0000256" key="5">
    <source>
        <dbReference type="ARBA" id="ARBA00022833"/>
    </source>
</evidence>
<evidence type="ECO:0000313" key="10">
    <source>
        <dbReference type="EMBL" id="OLL25763.1"/>
    </source>
</evidence>
<dbReference type="Proteomes" id="UP000186594">
    <property type="component" value="Unassembled WGS sequence"/>
</dbReference>
<evidence type="ECO:0000256" key="7">
    <source>
        <dbReference type="PROSITE-ProRule" id="PRU00042"/>
    </source>
</evidence>
<feature type="compositionally biased region" description="Basic residues" evidence="8">
    <location>
        <begin position="40"/>
        <end position="51"/>
    </location>
</feature>
<dbReference type="InterPro" id="IPR013087">
    <property type="entry name" value="Znf_C2H2_type"/>
</dbReference>
<evidence type="ECO:0000256" key="1">
    <source>
        <dbReference type="ARBA" id="ARBA00004123"/>
    </source>
</evidence>
<evidence type="ECO:0000259" key="9">
    <source>
        <dbReference type="PROSITE" id="PS50157"/>
    </source>
</evidence>
<dbReference type="PANTHER" id="PTHR16515">
    <property type="entry name" value="PR DOMAIN ZINC FINGER PROTEIN"/>
    <property type="match status" value="1"/>
</dbReference>
<dbReference type="GO" id="GO:0010468">
    <property type="term" value="P:regulation of gene expression"/>
    <property type="evidence" value="ECO:0007669"/>
    <property type="project" value="TreeGrafter"/>
</dbReference>
<name>A0A1U7LT51_NEOID</name>
<evidence type="ECO:0000256" key="3">
    <source>
        <dbReference type="ARBA" id="ARBA00022737"/>
    </source>
</evidence>
<gene>
    <name evidence="10" type="ORF">NEOLI_000648</name>
</gene>
<feature type="region of interest" description="Disordered" evidence="8">
    <location>
        <begin position="39"/>
        <end position="72"/>
    </location>
</feature>
<feature type="compositionally biased region" description="Low complexity" evidence="8">
    <location>
        <begin position="408"/>
        <end position="422"/>
    </location>
</feature>
<dbReference type="EMBL" id="LXFE01000322">
    <property type="protein sequence ID" value="OLL25763.1"/>
    <property type="molecule type" value="Genomic_DNA"/>
</dbReference>
<evidence type="ECO:0000256" key="2">
    <source>
        <dbReference type="ARBA" id="ARBA00022723"/>
    </source>
</evidence>
<protein>
    <submittedName>
        <fullName evidence="10">Zinc finger protein rsv2</fullName>
    </submittedName>
</protein>
<keyword evidence="2" id="KW-0479">Metal-binding</keyword>
<dbReference type="InterPro" id="IPR036236">
    <property type="entry name" value="Znf_C2H2_sf"/>
</dbReference>
<keyword evidence="4 7" id="KW-0863">Zinc-finger</keyword>
<dbReference type="PROSITE" id="PS00028">
    <property type="entry name" value="ZINC_FINGER_C2H2_1"/>
    <property type="match status" value="1"/>
</dbReference>
<dbReference type="AlphaFoldDB" id="A0A1U7LT51"/>
<dbReference type="InterPro" id="IPR050331">
    <property type="entry name" value="Zinc_finger"/>
</dbReference>
<dbReference type="Pfam" id="PF00096">
    <property type="entry name" value="zf-C2H2"/>
    <property type="match status" value="1"/>
</dbReference>
<evidence type="ECO:0000313" key="11">
    <source>
        <dbReference type="Proteomes" id="UP000186594"/>
    </source>
</evidence>
<keyword evidence="11" id="KW-1185">Reference proteome</keyword>
<feature type="region of interest" description="Disordered" evidence="8">
    <location>
        <begin position="397"/>
        <end position="441"/>
    </location>
</feature>
<dbReference type="FunFam" id="3.30.160.60:FF:000446">
    <property type="entry name" value="Zinc finger protein"/>
    <property type="match status" value="1"/>
</dbReference>
<keyword evidence="6" id="KW-0539">Nucleus</keyword>
<dbReference type="OrthoDB" id="7295497at2759"/>
<feature type="region of interest" description="Disordered" evidence="8">
    <location>
        <begin position="169"/>
        <end position="189"/>
    </location>
</feature>
<dbReference type="GO" id="GO:0005634">
    <property type="term" value="C:nucleus"/>
    <property type="evidence" value="ECO:0007669"/>
    <property type="project" value="UniProtKB-SubCell"/>
</dbReference>
<dbReference type="SMART" id="SM00355">
    <property type="entry name" value="ZnF_C2H2"/>
    <property type="match status" value="3"/>
</dbReference>